<dbReference type="GO" id="GO:0016857">
    <property type="term" value="F:racemase and epimerase activity, acting on carbohydrates and derivatives"/>
    <property type="evidence" value="ECO:0007669"/>
    <property type="project" value="InterPro"/>
</dbReference>
<dbReference type="Proteomes" id="UP000254134">
    <property type="component" value="Unassembled WGS sequence"/>
</dbReference>
<accession>A0A7M2YUS1</accession>
<reference evidence="12" key="2">
    <citation type="journal article" date="2019" name="MicrobiologyOpen">
        <title>High-quality draft genome sequence of Gaiella occulta isolated from a 150 meter deep mineral water borehole and comparison with the genome sequences of other deep-branching lineages of the phylum Actinobacteria.</title>
        <authorList>
            <person name="Severino R."/>
            <person name="Froufe H.J.C."/>
            <person name="Barroso C."/>
            <person name="Albuquerque L."/>
            <person name="Lobo-da-Cunha A."/>
            <person name="da Costa M.S."/>
            <person name="Egas C."/>
        </authorList>
    </citation>
    <scope>NUCLEOTIDE SEQUENCE [LARGE SCALE GENOMIC DNA]</scope>
    <source>
        <strain evidence="12">F2-233</strain>
    </source>
</reference>
<keyword evidence="6" id="KW-0862">Zinc</keyword>
<dbReference type="GO" id="GO:0046496">
    <property type="term" value="P:nicotinamide nucleotide metabolic process"/>
    <property type="evidence" value="ECO:0007669"/>
    <property type="project" value="UniProtKB-ARBA"/>
</dbReference>
<dbReference type="Gene3D" id="3.20.20.70">
    <property type="entry name" value="Aldolase class I"/>
    <property type="match status" value="1"/>
</dbReference>
<comment type="caution">
    <text evidence="11">The sequence shown here is derived from an EMBL/GenBank/DDBJ whole genome shotgun (WGS) entry which is preliminary data.</text>
</comment>
<keyword evidence="9" id="KW-0413">Isomerase</keyword>
<protein>
    <submittedName>
        <fullName evidence="11">Pentose-5-phosphate-3-epimerase</fullName>
    </submittedName>
</protein>
<comment type="subunit">
    <text evidence="4">Homodimer.</text>
</comment>
<keyword evidence="7" id="KW-0408">Iron</keyword>
<dbReference type="Pfam" id="PF00834">
    <property type="entry name" value="Ribul_P_3_epim"/>
    <property type="match status" value="1"/>
</dbReference>
<dbReference type="PANTHER" id="PTHR11749">
    <property type="entry name" value="RIBULOSE-5-PHOSPHATE-3-EPIMERASE"/>
    <property type="match status" value="1"/>
</dbReference>
<dbReference type="GO" id="GO:0046872">
    <property type="term" value="F:metal ion binding"/>
    <property type="evidence" value="ECO:0007669"/>
    <property type="project" value="UniProtKB-KW"/>
</dbReference>
<sequence length="220" mass="22366">MRGDVEIEPSLYAADFMRLGAQIESLLDAGCRIFHFDIGDGHFVPPVTIGPVVLRSIAPRIHERGGVLDCHLMVTDPAHHFAELAASGADAVTFHVEATADAAGVAAAARALGLAVGVAFNPETEPEAAAALAAEAGAEIVLCMSIHPGYSGQAFMPQALARIARLRQLVEVPIQVDGGVGEGNAAAARAAGAALLVAGSAVFGDPDPGAAYRRIAAACA</sequence>
<organism evidence="11 12">
    <name type="scientific">Gaiella occulta</name>
    <dbReference type="NCBI Taxonomy" id="1002870"/>
    <lineage>
        <taxon>Bacteria</taxon>
        <taxon>Bacillati</taxon>
        <taxon>Actinomycetota</taxon>
        <taxon>Thermoleophilia</taxon>
        <taxon>Gaiellales</taxon>
        <taxon>Gaiellaceae</taxon>
        <taxon>Gaiella</taxon>
    </lineage>
</organism>
<keyword evidence="12" id="KW-1185">Reference proteome</keyword>
<evidence type="ECO:0000256" key="3">
    <source>
        <dbReference type="ARBA" id="ARBA00001954"/>
    </source>
</evidence>
<evidence type="ECO:0000256" key="8">
    <source>
        <dbReference type="ARBA" id="ARBA00023211"/>
    </source>
</evidence>
<reference evidence="11 12" key="1">
    <citation type="submission" date="2018-07" db="EMBL/GenBank/DDBJ databases">
        <title>High-quality-draft genome sequence of Gaiella occulta.</title>
        <authorList>
            <person name="Severino R."/>
            <person name="Froufe H.J.C."/>
            <person name="Rainey F.A."/>
            <person name="Barroso C."/>
            <person name="Albuquerque L."/>
            <person name="Lobo-Da-Cunha A."/>
            <person name="Da Costa M.S."/>
            <person name="Egas C."/>
        </authorList>
    </citation>
    <scope>NUCLEOTIDE SEQUENCE [LARGE SCALE GENOMIC DNA]</scope>
    <source>
        <strain evidence="11 12">F2-233</strain>
    </source>
</reference>
<evidence type="ECO:0000256" key="9">
    <source>
        <dbReference type="ARBA" id="ARBA00023235"/>
    </source>
</evidence>
<dbReference type="InterPro" id="IPR011060">
    <property type="entry name" value="RibuloseP-bd_barrel"/>
</dbReference>
<comment type="cofactor">
    <cofactor evidence="2">
        <name>Zn(2+)</name>
        <dbReference type="ChEBI" id="CHEBI:29105"/>
    </cofactor>
</comment>
<dbReference type="GO" id="GO:0005975">
    <property type="term" value="P:carbohydrate metabolic process"/>
    <property type="evidence" value="ECO:0007669"/>
    <property type="project" value="InterPro"/>
</dbReference>
<evidence type="ECO:0000256" key="7">
    <source>
        <dbReference type="ARBA" id="ARBA00023004"/>
    </source>
</evidence>
<proteinExistence type="predicted"/>
<gene>
    <name evidence="11" type="ORF">Gocc_2390</name>
</gene>
<keyword evidence="8" id="KW-0464">Manganese</keyword>
<comment type="cofactor">
    <cofactor evidence="3">
        <name>Fe(2+)</name>
        <dbReference type="ChEBI" id="CHEBI:29033"/>
    </cofactor>
</comment>
<dbReference type="FunFam" id="3.20.20.70:FF:000191">
    <property type="entry name" value="ribulose-phosphate 3-epimerase isoform X2"/>
    <property type="match status" value="1"/>
</dbReference>
<dbReference type="GO" id="GO:1901135">
    <property type="term" value="P:carbohydrate derivative metabolic process"/>
    <property type="evidence" value="ECO:0007669"/>
    <property type="project" value="UniProtKB-ARBA"/>
</dbReference>
<comment type="cofactor">
    <cofactor evidence="1">
        <name>Mn(2+)</name>
        <dbReference type="ChEBI" id="CHEBI:29035"/>
    </cofactor>
</comment>
<evidence type="ECO:0000313" key="11">
    <source>
        <dbReference type="EMBL" id="RDI73826.1"/>
    </source>
</evidence>
<evidence type="ECO:0000313" key="12">
    <source>
        <dbReference type="Proteomes" id="UP000254134"/>
    </source>
</evidence>
<dbReference type="GO" id="GO:0006091">
    <property type="term" value="P:generation of precursor metabolites and energy"/>
    <property type="evidence" value="ECO:0007669"/>
    <property type="project" value="UniProtKB-ARBA"/>
</dbReference>
<evidence type="ECO:0000256" key="6">
    <source>
        <dbReference type="ARBA" id="ARBA00022833"/>
    </source>
</evidence>
<dbReference type="GO" id="GO:0006163">
    <property type="term" value="P:purine nucleotide metabolic process"/>
    <property type="evidence" value="ECO:0007669"/>
    <property type="project" value="UniProtKB-ARBA"/>
</dbReference>
<dbReference type="SUPFAM" id="SSF51366">
    <property type="entry name" value="Ribulose-phoshate binding barrel"/>
    <property type="match status" value="1"/>
</dbReference>
<evidence type="ECO:0000256" key="5">
    <source>
        <dbReference type="ARBA" id="ARBA00022723"/>
    </source>
</evidence>
<dbReference type="InterPro" id="IPR013785">
    <property type="entry name" value="Aldolase_TIM"/>
</dbReference>
<evidence type="ECO:0000256" key="4">
    <source>
        <dbReference type="ARBA" id="ARBA00011738"/>
    </source>
</evidence>
<evidence type="ECO:0000256" key="1">
    <source>
        <dbReference type="ARBA" id="ARBA00001936"/>
    </source>
</evidence>
<keyword evidence="5" id="KW-0479">Metal-binding</keyword>
<name>A0A7M2YUS1_9ACTN</name>
<dbReference type="AlphaFoldDB" id="A0A7M2YUS1"/>
<keyword evidence="10" id="KW-0119">Carbohydrate metabolism</keyword>
<dbReference type="InterPro" id="IPR000056">
    <property type="entry name" value="Ribul_P_3_epim-like"/>
</dbReference>
<dbReference type="EMBL" id="QQZY01000006">
    <property type="protein sequence ID" value="RDI73826.1"/>
    <property type="molecule type" value="Genomic_DNA"/>
</dbReference>
<evidence type="ECO:0000256" key="2">
    <source>
        <dbReference type="ARBA" id="ARBA00001947"/>
    </source>
</evidence>
<evidence type="ECO:0000256" key="10">
    <source>
        <dbReference type="ARBA" id="ARBA00023277"/>
    </source>
</evidence>